<feature type="coiled-coil region" evidence="1">
    <location>
        <begin position="98"/>
        <end position="164"/>
    </location>
</feature>
<protein>
    <submittedName>
        <fullName evidence="3">Uncharacterized protein</fullName>
    </submittedName>
</protein>
<name>A0AAN7TR65_9MYCE</name>
<keyword evidence="4" id="KW-1185">Reference proteome</keyword>
<evidence type="ECO:0000256" key="1">
    <source>
        <dbReference type="SAM" id="Coils"/>
    </source>
</evidence>
<dbReference type="AlphaFoldDB" id="A0AAN7TR65"/>
<sequence length="224" mass="26168">MSVNARAPLSNISNQRQSSSLQQQQQQQQQKKNIFQPSTQSTSKVSIFNHEDELEKALKKIKELEELNKSKDETISTQTLEIKFLISTDDEKLTIKQNNNRLRKLQQFKTENETLQKKLDEALYNNEKSDILTKKLNQHRIRLIQKLKAENQELRNQLNSNNSNVNTVDIIEEEQQKHNQIPPQLVTATPSIEKNQPTKSIHQHHYQNNLDFDYGMDNEHPGEC</sequence>
<proteinExistence type="predicted"/>
<dbReference type="Proteomes" id="UP001344447">
    <property type="component" value="Unassembled WGS sequence"/>
</dbReference>
<reference evidence="3 4" key="1">
    <citation type="submission" date="2023-11" db="EMBL/GenBank/DDBJ databases">
        <title>Dfirmibasis_genome.</title>
        <authorList>
            <person name="Edelbroek B."/>
            <person name="Kjellin J."/>
            <person name="Jerlstrom-Hultqvist J."/>
            <person name="Soderbom F."/>
        </authorList>
    </citation>
    <scope>NUCLEOTIDE SEQUENCE [LARGE SCALE GENOMIC DNA]</scope>
    <source>
        <strain evidence="3 4">TNS-C-14</strain>
    </source>
</reference>
<organism evidence="3 4">
    <name type="scientific">Dictyostelium firmibasis</name>
    <dbReference type="NCBI Taxonomy" id="79012"/>
    <lineage>
        <taxon>Eukaryota</taxon>
        <taxon>Amoebozoa</taxon>
        <taxon>Evosea</taxon>
        <taxon>Eumycetozoa</taxon>
        <taxon>Dictyostelia</taxon>
        <taxon>Dictyosteliales</taxon>
        <taxon>Dictyosteliaceae</taxon>
        <taxon>Dictyostelium</taxon>
    </lineage>
</organism>
<feature type="region of interest" description="Disordered" evidence="2">
    <location>
        <begin position="1"/>
        <end position="48"/>
    </location>
</feature>
<accession>A0AAN7TR65</accession>
<feature type="compositionally biased region" description="Low complexity" evidence="2">
    <location>
        <begin position="15"/>
        <end position="30"/>
    </location>
</feature>
<feature type="compositionally biased region" description="Polar residues" evidence="2">
    <location>
        <begin position="31"/>
        <end position="46"/>
    </location>
</feature>
<comment type="caution">
    <text evidence="3">The sequence shown here is derived from an EMBL/GenBank/DDBJ whole genome shotgun (WGS) entry which is preliminary data.</text>
</comment>
<dbReference type="EMBL" id="JAVFKY010000003">
    <property type="protein sequence ID" value="KAK5578837.1"/>
    <property type="molecule type" value="Genomic_DNA"/>
</dbReference>
<gene>
    <name evidence="3" type="ORF">RB653_008510</name>
</gene>
<evidence type="ECO:0000313" key="4">
    <source>
        <dbReference type="Proteomes" id="UP001344447"/>
    </source>
</evidence>
<evidence type="ECO:0000256" key="2">
    <source>
        <dbReference type="SAM" id="MobiDB-lite"/>
    </source>
</evidence>
<keyword evidence="1" id="KW-0175">Coiled coil</keyword>
<evidence type="ECO:0000313" key="3">
    <source>
        <dbReference type="EMBL" id="KAK5578837.1"/>
    </source>
</evidence>